<evidence type="ECO:0000256" key="2">
    <source>
        <dbReference type="SAM" id="SignalP"/>
    </source>
</evidence>
<reference evidence="4" key="1">
    <citation type="journal article" date="2019" name="Int. J. Syst. Evol. Microbiol.">
        <title>The Global Catalogue of Microorganisms (GCM) 10K type strain sequencing project: providing services to taxonomists for standard genome sequencing and annotation.</title>
        <authorList>
            <consortium name="The Broad Institute Genomics Platform"/>
            <consortium name="The Broad Institute Genome Sequencing Center for Infectious Disease"/>
            <person name="Wu L."/>
            <person name="Ma J."/>
        </authorList>
    </citation>
    <scope>NUCLEOTIDE SEQUENCE [LARGE SCALE GENOMIC DNA]</scope>
    <source>
        <strain evidence="4">JCM 18127</strain>
    </source>
</reference>
<sequence>MTQRLVVHALTTLALLVTPVLAGCGESGSEGGSAPSYTSERVAPLPSELSDASSDTTPSPDDALVEIEMDSGGTAAVWIDPQDIRRVYVQASDPADPDAWTEPVLAHEAGDGCLTLDVDTAGETLAIGAGCYADDAFIQQAPESSVALVSTDLVSWESDEVGESIPVPEVVDDGDRVLFRNQVYDDRLDTEWERGEGF</sequence>
<dbReference type="PROSITE" id="PS51257">
    <property type="entry name" value="PROKAR_LIPOPROTEIN"/>
    <property type="match status" value="1"/>
</dbReference>
<feature type="signal peptide" evidence="2">
    <location>
        <begin position="1"/>
        <end position="22"/>
    </location>
</feature>
<evidence type="ECO:0000313" key="4">
    <source>
        <dbReference type="Proteomes" id="UP001500621"/>
    </source>
</evidence>
<evidence type="ECO:0000313" key="3">
    <source>
        <dbReference type="EMBL" id="GAA4691837.1"/>
    </source>
</evidence>
<organism evidence="3 4">
    <name type="scientific">Nocardioides nanhaiensis</name>
    <dbReference type="NCBI Taxonomy" id="1476871"/>
    <lineage>
        <taxon>Bacteria</taxon>
        <taxon>Bacillati</taxon>
        <taxon>Actinomycetota</taxon>
        <taxon>Actinomycetes</taxon>
        <taxon>Propionibacteriales</taxon>
        <taxon>Nocardioidaceae</taxon>
        <taxon>Nocardioides</taxon>
    </lineage>
</organism>
<dbReference type="EMBL" id="BAABIM010000003">
    <property type="protein sequence ID" value="GAA4691837.1"/>
    <property type="molecule type" value="Genomic_DNA"/>
</dbReference>
<gene>
    <name evidence="3" type="ORF">GCM10023226_32200</name>
</gene>
<evidence type="ECO:0000256" key="1">
    <source>
        <dbReference type="SAM" id="MobiDB-lite"/>
    </source>
</evidence>
<name>A0ABP8WQC3_9ACTN</name>
<keyword evidence="4" id="KW-1185">Reference proteome</keyword>
<feature type="compositionally biased region" description="Low complexity" evidence="1">
    <location>
        <begin position="50"/>
        <end position="61"/>
    </location>
</feature>
<feature type="chain" id="PRO_5045355640" evidence="2">
    <location>
        <begin position="23"/>
        <end position="198"/>
    </location>
</feature>
<dbReference type="RefSeq" id="WP_345267693.1">
    <property type="nucleotide sequence ID" value="NZ_BAABIM010000003.1"/>
</dbReference>
<comment type="caution">
    <text evidence="3">The sequence shown here is derived from an EMBL/GenBank/DDBJ whole genome shotgun (WGS) entry which is preliminary data.</text>
</comment>
<proteinExistence type="predicted"/>
<feature type="region of interest" description="Disordered" evidence="1">
    <location>
        <begin position="25"/>
        <end position="61"/>
    </location>
</feature>
<dbReference type="Proteomes" id="UP001500621">
    <property type="component" value="Unassembled WGS sequence"/>
</dbReference>
<keyword evidence="2" id="KW-0732">Signal</keyword>
<protein>
    <submittedName>
        <fullName evidence="3">Uncharacterized protein</fullName>
    </submittedName>
</protein>
<accession>A0ABP8WQC3</accession>